<proteinExistence type="predicted"/>
<dbReference type="InterPro" id="IPR007138">
    <property type="entry name" value="ABM_dom"/>
</dbReference>
<organism evidence="2 3">
    <name type="scientific">Candidatus Methylomirabilis limnetica</name>
    <dbReference type="NCBI Taxonomy" id="2033718"/>
    <lineage>
        <taxon>Bacteria</taxon>
        <taxon>Candidatus Methylomirabilota</taxon>
        <taxon>Candidatus Methylomirabilia</taxon>
        <taxon>Candidatus Methylomirabilales</taxon>
        <taxon>Candidatus Methylomirabilaceae</taxon>
        <taxon>Candidatus Methylomirabilis</taxon>
    </lineage>
</organism>
<dbReference type="PROSITE" id="PS51725">
    <property type="entry name" value="ABM"/>
    <property type="match status" value="1"/>
</dbReference>
<name>A0A2T4TVH7_9BACT</name>
<evidence type="ECO:0000313" key="3">
    <source>
        <dbReference type="Proteomes" id="UP000241436"/>
    </source>
</evidence>
<evidence type="ECO:0000313" key="2">
    <source>
        <dbReference type="EMBL" id="PTL35109.1"/>
    </source>
</evidence>
<dbReference type="Gene3D" id="3.30.70.100">
    <property type="match status" value="1"/>
</dbReference>
<comment type="caution">
    <text evidence="2">The sequence shown here is derived from an EMBL/GenBank/DDBJ whole genome shotgun (WGS) entry which is preliminary data.</text>
</comment>
<dbReference type="Proteomes" id="UP000241436">
    <property type="component" value="Unassembled WGS sequence"/>
</dbReference>
<dbReference type="Pfam" id="PF03992">
    <property type="entry name" value="ABM"/>
    <property type="match status" value="1"/>
</dbReference>
<evidence type="ECO:0000259" key="1">
    <source>
        <dbReference type="PROSITE" id="PS51725"/>
    </source>
</evidence>
<keyword evidence="3" id="KW-1185">Reference proteome</keyword>
<sequence length="102" mass="12011">MIVVANRVPIAKGYEQEFEKRFERRLGAVDQMPGFIRNEILRPIIGDYYIIMTYWESKEAFEAWTQSESFKQAHANPAPQEMFAGRNVFEMHEVIQLSEKKP</sequence>
<reference evidence="2 3" key="1">
    <citation type="submission" date="2017-09" db="EMBL/GenBank/DDBJ databases">
        <title>Bloom of a denitrifying methanotroph, Candidatus Methylomirabilis limnetica, in a deep stratified lake.</title>
        <authorList>
            <person name="Graf J.S."/>
            <person name="Marchant H.K."/>
            <person name="Tienken D."/>
            <person name="Hach P.F."/>
            <person name="Brand A."/>
            <person name="Schubert C.J."/>
            <person name="Kuypers M.M."/>
            <person name="Milucka J."/>
        </authorList>
    </citation>
    <scope>NUCLEOTIDE SEQUENCE [LARGE SCALE GENOMIC DNA]</scope>
    <source>
        <strain evidence="2 3">Zug</strain>
    </source>
</reference>
<keyword evidence="2" id="KW-0503">Monooxygenase</keyword>
<reference evidence="3" key="2">
    <citation type="journal article" date="2018" name="Environ. Microbiol.">
        <title>Bloom of a denitrifying methanotroph, 'Candidatus Methylomirabilis limnetica', in a deep stratified lake.</title>
        <authorList>
            <person name="Graf J.S."/>
            <person name="Mayr M.J."/>
            <person name="Marchant H.K."/>
            <person name="Tienken D."/>
            <person name="Hach P.F."/>
            <person name="Brand A."/>
            <person name="Schubert C.J."/>
            <person name="Kuypers M.M."/>
            <person name="Milucka J."/>
        </authorList>
    </citation>
    <scope>NUCLEOTIDE SEQUENCE [LARGE SCALE GENOMIC DNA]</scope>
    <source>
        <strain evidence="3">Zug</strain>
    </source>
</reference>
<dbReference type="InterPro" id="IPR050404">
    <property type="entry name" value="Heme-degrading_MO"/>
</dbReference>
<dbReference type="RefSeq" id="WP_107563717.1">
    <property type="nucleotide sequence ID" value="NZ_NVQC01000030.1"/>
</dbReference>
<dbReference type="GO" id="GO:0004497">
    <property type="term" value="F:monooxygenase activity"/>
    <property type="evidence" value="ECO:0007669"/>
    <property type="project" value="UniProtKB-KW"/>
</dbReference>
<dbReference type="InterPro" id="IPR011008">
    <property type="entry name" value="Dimeric_a/b-barrel"/>
</dbReference>
<protein>
    <submittedName>
        <fullName evidence="2">Antibiotic biosynthesis monooxygenase</fullName>
    </submittedName>
</protein>
<accession>A0A2T4TVH7</accession>
<keyword evidence="2" id="KW-0560">Oxidoreductase</keyword>
<dbReference type="PANTHER" id="PTHR34474">
    <property type="entry name" value="SIGNAL TRANSDUCTION PROTEIN TRAP"/>
    <property type="match status" value="1"/>
</dbReference>
<dbReference type="EMBL" id="NVQC01000030">
    <property type="protein sequence ID" value="PTL35109.1"/>
    <property type="molecule type" value="Genomic_DNA"/>
</dbReference>
<dbReference type="OrthoDB" id="384737at2"/>
<dbReference type="PANTHER" id="PTHR34474:SF2">
    <property type="entry name" value="SIGNAL TRANSDUCTION PROTEIN TRAP"/>
    <property type="match status" value="1"/>
</dbReference>
<gene>
    <name evidence="2" type="ORF">CLG94_11540</name>
</gene>
<feature type="domain" description="ABM" evidence="1">
    <location>
        <begin position="2"/>
        <end position="89"/>
    </location>
</feature>
<dbReference type="AlphaFoldDB" id="A0A2T4TVH7"/>
<dbReference type="SUPFAM" id="SSF54909">
    <property type="entry name" value="Dimeric alpha+beta barrel"/>
    <property type="match status" value="1"/>
</dbReference>